<protein>
    <submittedName>
        <fullName evidence="2">GNAT family N-acetyltransferase</fullName>
    </submittedName>
</protein>
<dbReference type="PANTHER" id="PTHR43233">
    <property type="entry name" value="FAMILY N-ACETYLTRANSFERASE, PUTATIVE (AFU_ORTHOLOGUE AFUA_6G03350)-RELATED"/>
    <property type="match status" value="1"/>
</dbReference>
<dbReference type="InterPro" id="IPR000182">
    <property type="entry name" value="GNAT_dom"/>
</dbReference>
<sequence>MIKETIWTHDDFFISTDKSLLELEVIYRFLHHDSYWAKGIDRNLVEEAIRNSILCYGVYEGTLEQRKLVGFARVVSDLVRFSWLGDVFILPEYRGRGLSKWLMSIIIEHPQLKGTSFNLSTEDAHALYQKYGFKPLTKIENRLARPLDWEAINEGLNINI</sequence>
<gene>
    <name evidence="2" type="ORF">ACFYKX_16905</name>
</gene>
<feature type="domain" description="N-acetyltransferase" evidence="1">
    <location>
        <begin position="12"/>
        <end position="148"/>
    </location>
</feature>
<dbReference type="CDD" id="cd04301">
    <property type="entry name" value="NAT_SF"/>
    <property type="match status" value="1"/>
</dbReference>
<accession>A0ABW6KFE6</accession>
<dbReference type="EMBL" id="JBIACK010000009">
    <property type="protein sequence ID" value="MFE8702277.1"/>
    <property type="molecule type" value="Genomic_DNA"/>
</dbReference>
<evidence type="ECO:0000259" key="1">
    <source>
        <dbReference type="PROSITE" id="PS51186"/>
    </source>
</evidence>
<reference evidence="2 3" key="1">
    <citation type="submission" date="2024-08" db="EMBL/GenBank/DDBJ databases">
        <title>Two novel Cytobacillus novel species.</title>
        <authorList>
            <person name="Liu G."/>
        </authorList>
    </citation>
    <scope>NUCLEOTIDE SEQUENCE [LARGE SCALE GENOMIC DNA]</scope>
    <source>
        <strain evidence="2 3">FJAT-54145</strain>
    </source>
</reference>
<proteinExistence type="predicted"/>
<dbReference type="Proteomes" id="UP001601059">
    <property type="component" value="Unassembled WGS sequence"/>
</dbReference>
<evidence type="ECO:0000313" key="2">
    <source>
        <dbReference type="EMBL" id="MFE8702277.1"/>
    </source>
</evidence>
<dbReference type="PANTHER" id="PTHR43233:SF1">
    <property type="entry name" value="FAMILY N-ACETYLTRANSFERASE, PUTATIVE (AFU_ORTHOLOGUE AFUA_6G03350)-RELATED"/>
    <property type="match status" value="1"/>
</dbReference>
<evidence type="ECO:0000313" key="3">
    <source>
        <dbReference type="Proteomes" id="UP001601059"/>
    </source>
</evidence>
<dbReference type="InterPro" id="IPR016181">
    <property type="entry name" value="Acyl_CoA_acyltransferase"/>
</dbReference>
<dbReference type="PROSITE" id="PS51186">
    <property type="entry name" value="GNAT"/>
    <property type="match status" value="1"/>
</dbReference>
<name>A0ABW6KFE6_9BACI</name>
<dbReference type="Gene3D" id="3.40.630.30">
    <property type="match status" value="1"/>
</dbReference>
<dbReference type="InterPro" id="IPR053144">
    <property type="entry name" value="Acetyltransferase_Butenolide"/>
</dbReference>
<comment type="caution">
    <text evidence="2">The sequence shown here is derived from an EMBL/GenBank/DDBJ whole genome shotgun (WGS) entry which is preliminary data.</text>
</comment>
<dbReference type="Pfam" id="PF13508">
    <property type="entry name" value="Acetyltransf_7"/>
    <property type="match status" value="1"/>
</dbReference>
<dbReference type="SUPFAM" id="SSF55729">
    <property type="entry name" value="Acyl-CoA N-acyltransferases (Nat)"/>
    <property type="match status" value="1"/>
</dbReference>
<keyword evidence="3" id="KW-1185">Reference proteome</keyword>
<dbReference type="RefSeq" id="WP_389362246.1">
    <property type="nucleotide sequence ID" value="NZ_JBIACK010000009.1"/>
</dbReference>
<organism evidence="2 3">
    <name type="scientific">Cytobacillus spartinae</name>
    <dbReference type="NCBI Taxonomy" id="3299023"/>
    <lineage>
        <taxon>Bacteria</taxon>
        <taxon>Bacillati</taxon>
        <taxon>Bacillota</taxon>
        <taxon>Bacilli</taxon>
        <taxon>Bacillales</taxon>
        <taxon>Bacillaceae</taxon>
        <taxon>Cytobacillus</taxon>
    </lineage>
</organism>